<dbReference type="InterPro" id="IPR003423">
    <property type="entry name" value="OMP_efflux"/>
</dbReference>
<evidence type="ECO:0000256" key="1">
    <source>
        <dbReference type="ARBA" id="ARBA00004442"/>
    </source>
</evidence>
<reference evidence="10" key="1">
    <citation type="journal article" date="2012" name="PLoS Genet.">
        <title>Comparative Genomics of Plant-Associated Pseudomonas spp.: Insights into Diversity and Inheritance of Traits Involved in Multitrophic Interactions.</title>
        <authorList>
            <person name="Loper J.E."/>
            <person name="Hassan K.A."/>
            <person name="Mavrodi D.V."/>
            <person name="Davis E.W.II."/>
            <person name="Lim C.K."/>
            <person name="Shaffer B.T."/>
            <person name="Elbourne L.D."/>
            <person name="Stockwell V.O."/>
            <person name="Hartney S.L."/>
            <person name="Breakwell K."/>
            <person name="Henkels M.D."/>
            <person name="Tetu S.G."/>
            <person name="Rangel L.I."/>
            <person name="Kidarsa T.A."/>
            <person name="Wilson N.L."/>
            <person name="van de Mortel J.E."/>
            <person name="Song C."/>
            <person name="Blumhagen R."/>
            <person name="Radune D."/>
            <person name="Hostetler J.B."/>
            <person name="Brinkac L.M."/>
            <person name="Durkin A.S."/>
            <person name="Kluepfel D.A."/>
            <person name="Wechter W.P."/>
            <person name="Anderson A.J."/>
            <person name="Kim Y.C."/>
            <person name="Pierson L.S.III."/>
            <person name="Pierson E.A."/>
            <person name="Lindow S.E."/>
            <person name="Kobayashi D.Y."/>
            <person name="Raaijmakers J.M."/>
            <person name="Weller D.M."/>
            <person name="Thomashow L.S."/>
            <person name="Allen A.E."/>
            <person name="Paulsen I.T."/>
        </authorList>
    </citation>
    <scope>NUCLEOTIDE SEQUENCE [LARGE SCALE GENOMIC DNA]</scope>
    <source>
        <strain evidence="10">SS101</strain>
    </source>
</reference>
<dbReference type="SUPFAM" id="SSF56954">
    <property type="entry name" value="Outer membrane efflux proteins (OEP)"/>
    <property type="match status" value="1"/>
</dbReference>
<proteinExistence type="inferred from homology"/>
<dbReference type="Pfam" id="PF02321">
    <property type="entry name" value="OEP"/>
    <property type="match status" value="2"/>
</dbReference>
<keyword evidence="5" id="KW-0812">Transmembrane</keyword>
<gene>
    <name evidence="10" type="ORF">PflSS101_4013</name>
</gene>
<evidence type="ECO:0000256" key="4">
    <source>
        <dbReference type="ARBA" id="ARBA00022452"/>
    </source>
</evidence>
<comment type="subcellular location">
    <subcellularLocation>
        <location evidence="1">Cell outer membrane</location>
    </subcellularLocation>
</comment>
<dbReference type="InterPro" id="IPR051906">
    <property type="entry name" value="TolC-like"/>
</dbReference>
<sequence>MKTTHPSRSWFNREEKSALAHFNALPCVLSATALLSIQLWSTTIQAQLLEFSRVPDVAPSAQVESAPVEPMGTQQKAKPATPSVVSTGLIAPQSVAKSRNVPAPAQKLATEREVQGVSALATQSSWQRPGRVGRVVGPSEVELRAIFYRAIQAAVERSPQVQRAQADYEASLADIDEAKGQRLPQIDLGSQAKTARFGSGSDYDSAATGGVSLNVTTPVYDWGRIRNTIKSRKYLSNAASSSIEAEVENTAYDVTSNMVELGKQRLIVDISQQFVQRMDELVKMLAGIVAVDKGRVSELTQAKARLLQAQAALDSAESQARDAEIKLRKRIGERPVMIPRSTEWNIQPANLDVLLAKVVDNPTIHMGKAQTQSAEMDAKIVRSSALPQLNWVISKNTARDVLGRPQPWETTVSVTWAAFRGGSTRASERAALQRAESSRQRTEEQRLDLEYQIRTADHDAHTLLGRADLYRDLTVESDRIRQAFFDQWYHLGKRSLLDVLIAENDHYNNRVGEVAQRFEGYKAILRQYAGAGSLTGWLATSE</sequence>
<evidence type="ECO:0000313" key="10">
    <source>
        <dbReference type="EMBL" id="EIK63761.1"/>
    </source>
</evidence>
<comment type="similarity">
    <text evidence="2">Belongs to the outer membrane factor (OMF) (TC 1.B.17) family.</text>
</comment>
<dbReference type="Gene3D" id="1.20.1600.10">
    <property type="entry name" value="Outer membrane efflux proteins (OEP)"/>
    <property type="match status" value="1"/>
</dbReference>
<keyword evidence="4" id="KW-1134">Transmembrane beta strand</keyword>
<evidence type="ECO:0000256" key="7">
    <source>
        <dbReference type="ARBA" id="ARBA00023237"/>
    </source>
</evidence>
<feature type="coiled-coil region" evidence="8">
    <location>
        <begin position="299"/>
        <end position="326"/>
    </location>
</feature>
<keyword evidence="7" id="KW-0998">Cell outer membrane</keyword>
<dbReference type="PANTHER" id="PTHR30026:SF20">
    <property type="entry name" value="OUTER MEMBRANE PROTEIN TOLC"/>
    <property type="match status" value="1"/>
</dbReference>
<dbReference type="AlphaFoldDB" id="I4KGC1"/>
<dbReference type="HOGENOM" id="CLU_031874_0_0_6"/>
<keyword evidence="8" id="KW-0175">Coiled coil</keyword>
<dbReference type="GO" id="GO:0015562">
    <property type="term" value="F:efflux transmembrane transporter activity"/>
    <property type="evidence" value="ECO:0007669"/>
    <property type="project" value="InterPro"/>
</dbReference>
<dbReference type="Proteomes" id="UP000003213">
    <property type="component" value="Chromosome"/>
</dbReference>
<dbReference type="GO" id="GO:1990281">
    <property type="term" value="C:efflux pump complex"/>
    <property type="evidence" value="ECO:0007669"/>
    <property type="project" value="TreeGrafter"/>
</dbReference>
<evidence type="ECO:0000256" key="5">
    <source>
        <dbReference type="ARBA" id="ARBA00022692"/>
    </source>
</evidence>
<evidence type="ECO:0000256" key="3">
    <source>
        <dbReference type="ARBA" id="ARBA00022448"/>
    </source>
</evidence>
<evidence type="ECO:0000256" key="6">
    <source>
        <dbReference type="ARBA" id="ARBA00023136"/>
    </source>
</evidence>
<accession>I4KGC1</accession>
<feature type="region of interest" description="Disordered" evidence="9">
    <location>
        <begin position="64"/>
        <end position="84"/>
    </location>
</feature>
<keyword evidence="3" id="KW-0813">Transport</keyword>
<feature type="coiled-coil region" evidence="8">
    <location>
        <begin position="425"/>
        <end position="452"/>
    </location>
</feature>
<evidence type="ECO:0000256" key="2">
    <source>
        <dbReference type="ARBA" id="ARBA00007613"/>
    </source>
</evidence>
<evidence type="ECO:0000256" key="9">
    <source>
        <dbReference type="SAM" id="MobiDB-lite"/>
    </source>
</evidence>
<dbReference type="PATRIC" id="fig|1038924.3.peg.3870"/>
<dbReference type="GO" id="GO:0015288">
    <property type="term" value="F:porin activity"/>
    <property type="evidence" value="ECO:0007669"/>
    <property type="project" value="TreeGrafter"/>
</dbReference>
<protein>
    <submittedName>
        <fullName evidence="10">Outer membrane efflux protein</fullName>
    </submittedName>
</protein>
<keyword evidence="6" id="KW-0472">Membrane</keyword>
<dbReference type="GO" id="GO:0009279">
    <property type="term" value="C:cell outer membrane"/>
    <property type="evidence" value="ECO:0007669"/>
    <property type="project" value="UniProtKB-SubCell"/>
</dbReference>
<dbReference type="RefSeq" id="WP_003193394.1">
    <property type="nucleotide sequence ID" value="NZ_CM001513.1"/>
</dbReference>
<name>I4KGC1_9PSED</name>
<comment type="caution">
    <text evidence="10">The sequence shown here is derived from an EMBL/GenBank/DDBJ whole genome shotgun (WGS) entry which is preliminary data.</text>
</comment>
<evidence type="ECO:0000256" key="8">
    <source>
        <dbReference type="SAM" id="Coils"/>
    </source>
</evidence>
<dbReference type="PANTHER" id="PTHR30026">
    <property type="entry name" value="OUTER MEMBRANE PROTEIN TOLC"/>
    <property type="match status" value="1"/>
</dbReference>
<dbReference type="EMBL" id="AHPN01000001">
    <property type="protein sequence ID" value="EIK63761.1"/>
    <property type="molecule type" value="Genomic_DNA"/>
</dbReference>
<organism evidence="10">
    <name type="scientific">Pseudomonas lactis</name>
    <dbReference type="NCBI Taxonomy" id="1615674"/>
    <lineage>
        <taxon>Bacteria</taxon>
        <taxon>Pseudomonadati</taxon>
        <taxon>Pseudomonadota</taxon>
        <taxon>Gammaproteobacteria</taxon>
        <taxon>Pseudomonadales</taxon>
        <taxon>Pseudomonadaceae</taxon>
        <taxon>Pseudomonas</taxon>
    </lineage>
</organism>